<feature type="region of interest" description="Disordered" evidence="1">
    <location>
        <begin position="175"/>
        <end position="194"/>
    </location>
</feature>
<feature type="compositionally biased region" description="Basic and acidic residues" evidence="1">
    <location>
        <begin position="149"/>
        <end position="169"/>
    </location>
</feature>
<gene>
    <name evidence="2" type="ORF">AERO8C_70091</name>
</gene>
<name>A0A653LAG4_AERVE</name>
<feature type="region of interest" description="Disordered" evidence="1">
    <location>
        <begin position="141"/>
        <end position="169"/>
    </location>
</feature>
<evidence type="ECO:0000313" key="2">
    <source>
        <dbReference type="EMBL" id="VXA88410.1"/>
    </source>
</evidence>
<evidence type="ECO:0000313" key="3">
    <source>
        <dbReference type="Proteomes" id="UP000439123"/>
    </source>
</evidence>
<dbReference type="EMBL" id="CABWLC010000020">
    <property type="protein sequence ID" value="VXA88410.1"/>
    <property type="molecule type" value="Genomic_DNA"/>
</dbReference>
<dbReference type="Proteomes" id="UP000439123">
    <property type="component" value="Unassembled WGS sequence"/>
</dbReference>
<reference evidence="2 3" key="1">
    <citation type="submission" date="2019-10" db="EMBL/GenBank/DDBJ databases">
        <authorList>
            <person name="Karimi E."/>
        </authorList>
    </citation>
    <scope>NUCLEOTIDE SEQUENCE [LARGE SCALE GENOMIC DNA]</scope>
    <source>
        <strain evidence="2">Aeromonas sp. 8C</strain>
    </source>
</reference>
<accession>A0A653LAG4</accession>
<sequence>MADAAQGVGLGVGAKPGEGEQGHVGDGVLVAGGDKGQQAPPDGDEACGPFGAQRHPDGEADQPVAEDPLHKQGQRRCLGLGQRHLVGQTACVRQQAAAVGVDERHHDGANQVAGPGLRQDAQQVGHGDFARLHPEGEEHGVAGEQLGAGDDHQRQGDAEGGPHHQRSDARIHQITEGEDEDDAEAHIGPRHGGAEPEAELVAALEAVDAGRVGGALVDGFRVHLVSP</sequence>
<feature type="region of interest" description="Disordered" evidence="1">
    <location>
        <begin position="1"/>
        <end position="65"/>
    </location>
</feature>
<evidence type="ECO:0000256" key="1">
    <source>
        <dbReference type="SAM" id="MobiDB-lite"/>
    </source>
</evidence>
<proteinExistence type="predicted"/>
<organism evidence="2 3">
    <name type="scientific">Aeromonas veronii</name>
    <dbReference type="NCBI Taxonomy" id="654"/>
    <lineage>
        <taxon>Bacteria</taxon>
        <taxon>Pseudomonadati</taxon>
        <taxon>Pseudomonadota</taxon>
        <taxon>Gammaproteobacteria</taxon>
        <taxon>Aeromonadales</taxon>
        <taxon>Aeromonadaceae</taxon>
        <taxon>Aeromonas</taxon>
    </lineage>
</organism>
<dbReference type="AlphaFoldDB" id="A0A653LAG4"/>
<protein>
    <submittedName>
        <fullName evidence="2">Uncharacterized protein</fullName>
    </submittedName>
</protein>